<reference evidence="1" key="2">
    <citation type="submission" date="2023-05" db="EMBL/GenBank/DDBJ databases">
        <authorList>
            <person name="Fouks B."/>
        </authorList>
    </citation>
    <scope>NUCLEOTIDE SEQUENCE</scope>
    <source>
        <strain evidence="1">Stay&amp;Tobe</strain>
        <tissue evidence="1">Testes</tissue>
    </source>
</reference>
<comment type="caution">
    <text evidence="1">The sequence shown here is derived from an EMBL/GenBank/DDBJ whole genome shotgun (WGS) entry which is preliminary data.</text>
</comment>
<sequence>LMMTAATISEITATTTSVINSSLTASSEVGSTTTAGPSILPTASVHAPIFLETKAAQGIAGAFVWIALFLTCQQIKTKIKSHVTNVIFKFYLQSCSTRCYSHFTTIIHPVLNIMSMNPMSH</sequence>
<evidence type="ECO:0000313" key="1">
    <source>
        <dbReference type="EMBL" id="KAJ9594986.1"/>
    </source>
</evidence>
<name>A0AAD8ELY3_DIPPU</name>
<evidence type="ECO:0000313" key="2">
    <source>
        <dbReference type="Proteomes" id="UP001233999"/>
    </source>
</evidence>
<feature type="non-terminal residue" evidence="1">
    <location>
        <position position="121"/>
    </location>
</feature>
<dbReference type="Proteomes" id="UP001233999">
    <property type="component" value="Unassembled WGS sequence"/>
</dbReference>
<gene>
    <name evidence="1" type="ORF">L9F63_013708</name>
</gene>
<dbReference type="AlphaFoldDB" id="A0AAD8ELY3"/>
<accession>A0AAD8ELY3</accession>
<keyword evidence="2" id="KW-1185">Reference proteome</keyword>
<dbReference type="EMBL" id="JASPKZ010002700">
    <property type="protein sequence ID" value="KAJ9594986.1"/>
    <property type="molecule type" value="Genomic_DNA"/>
</dbReference>
<organism evidence="1 2">
    <name type="scientific">Diploptera punctata</name>
    <name type="common">Pacific beetle cockroach</name>
    <dbReference type="NCBI Taxonomy" id="6984"/>
    <lineage>
        <taxon>Eukaryota</taxon>
        <taxon>Metazoa</taxon>
        <taxon>Ecdysozoa</taxon>
        <taxon>Arthropoda</taxon>
        <taxon>Hexapoda</taxon>
        <taxon>Insecta</taxon>
        <taxon>Pterygota</taxon>
        <taxon>Neoptera</taxon>
        <taxon>Polyneoptera</taxon>
        <taxon>Dictyoptera</taxon>
        <taxon>Blattodea</taxon>
        <taxon>Blaberoidea</taxon>
        <taxon>Blaberidae</taxon>
        <taxon>Diplopterinae</taxon>
        <taxon>Diploptera</taxon>
    </lineage>
</organism>
<protein>
    <submittedName>
        <fullName evidence="1">Uncharacterized protein</fullName>
    </submittedName>
</protein>
<proteinExistence type="predicted"/>
<reference evidence="1" key="1">
    <citation type="journal article" date="2023" name="IScience">
        <title>Live-bearing cockroach genome reveals convergent evolutionary mechanisms linked to viviparity in insects and beyond.</title>
        <authorList>
            <person name="Fouks B."/>
            <person name="Harrison M.C."/>
            <person name="Mikhailova A.A."/>
            <person name="Marchal E."/>
            <person name="English S."/>
            <person name="Carruthers M."/>
            <person name="Jennings E.C."/>
            <person name="Chiamaka E.L."/>
            <person name="Frigard R.A."/>
            <person name="Pippel M."/>
            <person name="Attardo G.M."/>
            <person name="Benoit J.B."/>
            <person name="Bornberg-Bauer E."/>
            <person name="Tobe S.S."/>
        </authorList>
    </citation>
    <scope>NUCLEOTIDE SEQUENCE</scope>
    <source>
        <strain evidence="1">Stay&amp;Tobe</strain>
    </source>
</reference>
<feature type="non-terminal residue" evidence="1">
    <location>
        <position position="1"/>
    </location>
</feature>